<keyword evidence="10" id="KW-1185">Reference proteome</keyword>
<keyword evidence="6 9" id="KW-0067">ATP-binding</keyword>
<comment type="subcellular location">
    <subcellularLocation>
        <location evidence="1">Cell membrane</location>
        <topology evidence="1">Peripheral membrane protein</topology>
    </subcellularLocation>
</comment>
<accession>A0ABP2ICK9</accession>
<keyword evidence="5" id="KW-0547">Nucleotide-binding</keyword>
<evidence type="ECO:0000256" key="6">
    <source>
        <dbReference type="ARBA" id="ARBA00022840"/>
    </source>
</evidence>
<evidence type="ECO:0000256" key="1">
    <source>
        <dbReference type="ARBA" id="ARBA00004202"/>
    </source>
</evidence>
<dbReference type="Pfam" id="PF00005">
    <property type="entry name" value="ABC_tran"/>
    <property type="match status" value="1"/>
</dbReference>
<reference evidence="9 10" key="1">
    <citation type="submission" date="2010-04" db="EMBL/GenBank/DDBJ databases">
        <authorList>
            <person name="Muzny D."/>
            <person name="Qin X."/>
            <person name="Deng J."/>
            <person name="Jiang H."/>
            <person name="Liu Y."/>
            <person name="Qu J."/>
            <person name="Song X.-Z."/>
            <person name="Zhang L."/>
            <person name="Thornton R."/>
            <person name="Coyle M."/>
            <person name="Francisco L."/>
            <person name="Jackson L."/>
            <person name="Javaid M."/>
            <person name="Korchina V."/>
            <person name="Kovar C."/>
            <person name="Mata R."/>
            <person name="Mathew T."/>
            <person name="Ngo R."/>
            <person name="Nguyen L."/>
            <person name="Nguyen N."/>
            <person name="Okwuonu G."/>
            <person name="Ongeri F."/>
            <person name="Pham C."/>
            <person name="Simmons D."/>
            <person name="Wilczek-Boney K."/>
            <person name="Hale W."/>
            <person name="Jakkamsetti A."/>
            <person name="Pham P."/>
            <person name="Ruth R."/>
            <person name="San Lucas F."/>
            <person name="Warren J."/>
            <person name="Zhang J."/>
            <person name="Zhao Z."/>
            <person name="Zhou C."/>
            <person name="Zhu D."/>
            <person name="Lee S."/>
            <person name="Bess C."/>
            <person name="Blankenburg K."/>
            <person name="Forbes L."/>
            <person name="Fu Q."/>
            <person name="Gubbala S."/>
            <person name="Hirani K."/>
            <person name="Jayaseelan J.C."/>
            <person name="Lara F."/>
            <person name="Munidasa M."/>
            <person name="Palculict T."/>
            <person name="Patil S."/>
            <person name="Pu L.-L."/>
            <person name="Saada N."/>
            <person name="Tang L."/>
            <person name="Weissenberger G."/>
            <person name="Zhu Y."/>
            <person name="Hemphill L."/>
            <person name="Shang Y."/>
            <person name="Youmans B."/>
            <person name="Ayvaz T."/>
            <person name="Ross M."/>
            <person name="Santibanez J."/>
            <person name="Aqrawi P."/>
            <person name="Gross S."/>
            <person name="Joshi V."/>
            <person name="Fowler G."/>
            <person name="Nazareth L."/>
            <person name="Reid J."/>
            <person name="Worley K."/>
            <person name="Petrosino J."/>
            <person name="Highlander S."/>
            <person name="Gibbs R."/>
            <person name="Gibbs R."/>
        </authorList>
    </citation>
    <scope>NUCLEOTIDE SEQUENCE [LARGE SCALE GENOMIC DNA]</scope>
    <source>
        <strain evidence="9 10">ATCC 11563</strain>
    </source>
</reference>
<evidence type="ECO:0000256" key="7">
    <source>
        <dbReference type="ARBA" id="ARBA00023136"/>
    </source>
</evidence>
<evidence type="ECO:0000313" key="10">
    <source>
        <dbReference type="Proteomes" id="UP000003764"/>
    </source>
</evidence>
<dbReference type="EMBL" id="ADNT01000056">
    <property type="protein sequence ID" value="EFG49924.1"/>
    <property type="molecule type" value="Genomic_DNA"/>
</dbReference>
<protein>
    <submittedName>
        <fullName evidence="9">ABC transporter, ATP-binding protein</fullName>
    </submittedName>
</protein>
<evidence type="ECO:0000313" key="9">
    <source>
        <dbReference type="EMBL" id="EFG49924.1"/>
    </source>
</evidence>
<dbReference type="InterPro" id="IPR050388">
    <property type="entry name" value="ABC_Ni/Peptide_Import"/>
</dbReference>
<dbReference type="Proteomes" id="UP000003764">
    <property type="component" value="Unassembled WGS sequence"/>
</dbReference>
<dbReference type="CDD" id="cd03257">
    <property type="entry name" value="ABC_NikE_OppD_transporters"/>
    <property type="match status" value="1"/>
</dbReference>
<dbReference type="InterPro" id="IPR013563">
    <property type="entry name" value="Oligopep_ABC_C"/>
</dbReference>
<dbReference type="SUPFAM" id="SSF52540">
    <property type="entry name" value="P-loop containing nucleoside triphosphate hydrolases"/>
    <property type="match status" value="1"/>
</dbReference>
<dbReference type="Pfam" id="PF08352">
    <property type="entry name" value="oligo_HPY"/>
    <property type="match status" value="1"/>
</dbReference>
<dbReference type="PANTHER" id="PTHR43297">
    <property type="entry name" value="OLIGOPEPTIDE TRANSPORT ATP-BINDING PROTEIN APPD"/>
    <property type="match status" value="1"/>
</dbReference>
<keyword evidence="4" id="KW-1003">Cell membrane</keyword>
<organism evidence="9 10">
    <name type="scientific">Aerococcus viridans (strain ATCC 11563 / DSM 20340 / CCUG 4311 / JCM 20461 / NBRC 12219 / NCTC 8251 / M1)</name>
    <dbReference type="NCBI Taxonomy" id="655812"/>
    <lineage>
        <taxon>Bacteria</taxon>
        <taxon>Bacillati</taxon>
        <taxon>Bacillota</taxon>
        <taxon>Bacilli</taxon>
        <taxon>Lactobacillales</taxon>
        <taxon>Aerococcaceae</taxon>
        <taxon>Aerococcus</taxon>
    </lineage>
</organism>
<evidence type="ECO:0000256" key="2">
    <source>
        <dbReference type="ARBA" id="ARBA00005417"/>
    </source>
</evidence>
<sequence length="407" mass="44773">MDLQLGHRKDLIDMRNDKILEVKNLKISFKTLNGVLPAIRDVSFSLKKGETLAIVGESGSGKSVSTKAITGLLGKNVTNIEGGEILFKGQDLLKAGKSDLTKIRGSEIAMIFQDPMTSLNPVMTVGMQIAEAVMAHTKVDKKMAMRRAIDLMDKVEIKDPETKAYHYPHQFSGGMRQRIMIAMALACKPKILIADEPTTALDVSVQARIIELINQLKDEFDTSVIFITHDLGVVANVADRVAVMYAGRVVETGTTNEIFYHPQHPYTWGLLEATPTLSTEDDNLYTIPGNPPNMAKLAAGDPFAPRNPYALDIDFVKDPPMFKVSETHQAATWLLDERAPEVTLPVGIQARYVVYQSILDRAEAEKTLDDQVDISSAYGLAAFENADPTSGPYLYEALAETVPTYES</sequence>
<dbReference type="PANTHER" id="PTHR43297:SF2">
    <property type="entry name" value="DIPEPTIDE TRANSPORT ATP-BINDING PROTEIN DPPD"/>
    <property type="match status" value="1"/>
</dbReference>
<evidence type="ECO:0000259" key="8">
    <source>
        <dbReference type="PROSITE" id="PS50893"/>
    </source>
</evidence>
<dbReference type="InterPro" id="IPR003593">
    <property type="entry name" value="AAA+_ATPase"/>
</dbReference>
<dbReference type="NCBIfam" id="TIGR01727">
    <property type="entry name" value="oligo_HPY"/>
    <property type="match status" value="1"/>
</dbReference>
<dbReference type="GO" id="GO:0005524">
    <property type="term" value="F:ATP binding"/>
    <property type="evidence" value="ECO:0007669"/>
    <property type="project" value="UniProtKB-KW"/>
</dbReference>
<dbReference type="SMART" id="SM00382">
    <property type="entry name" value="AAA"/>
    <property type="match status" value="1"/>
</dbReference>
<gene>
    <name evidence="9" type="primary">oppD</name>
    <name evidence="9" type="ORF">HMPREF0061_0731</name>
</gene>
<dbReference type="PROSITE" id="PS00211">
    <property type="entry name" value="ABC_TRANSPORTER_1"/>
    <property type="match status" value="1"/>
</dbReference>
<comment type="caution">
    <text evidence="9">The sequence shown here is derived from an EMBL/GenBank/DDBJ whole genome shotgun (WGS) entry which is preliminary data.</text>
</comment>
<dbReference type="PROSITE" id="PS50893">
    <property type="entry name" value="ABC_TRANSPORTER_2"/>
    <property type="match status" value="1"/>
</dbReference>
<keyword evidence="7" id="KW-0472">Membrane</keyword>
<name>A0ABP2ICK9_AERVM</name>
<evidence type="ECO:0000256" key="3">
    <source>
        <dbReference type="ARBA" id="ARBA00022448"/>
    </source>
</evidence>
<keyword evidence="3" id="KW-0813">Transport</keyword>
<evidence type="ECO:0000256" key="4">
    <source>
        <dbReference type="ARBA" id="ARBA00022475"/>
    </source>
</evidence>
<evidence type="ECO:0000256" key="5">
    <source>
        <dbReference type="ARBA" id="ARBA00022741"/>
    </source>
</evidence>
<dbReference type="InterPro" id="IPR003439">
    <property type="entry name" value="ABC_transporter-like_ATP-bd"/>
</dbReference>
<comment type="similarity">
    <text evidence="2">Belongs to the ABC transporter superfamily.</text>
</comment>
<dbReference type="InterPro" id="IPR027417">
    <property type="entry name" value="P-loop_NTPase"/>
</dbReference>
<dbReference type="Gene3D" id="3.40.50.300">
    <property type="entry name" value="P-loop containing nucleotide triphosphate hydrolases"/>
    <property type="match status" value="1"/>
</dbReference>
<proteinExistence type="inferred from homology"/>
<dbReference type="InterPro" id="IPR017871">
    <property type="entry name" value="ABC_transporter-like_CS"/>
</dbReference>
<feature type="domain" description="ABC transporter" evidence="8">
    <location>
        <begin position="20"/>
        <end position="271"/>
    </location>
</feature>